<reference evidence="2" key="1">
    <citation type="submission" date="2017-10" db="EMBL/GenBank/DDBJ databases">
        <title>Resolving the taxonomy of Roseburia spp., Eubacterium rectale and Agathobacter spp. through phylogenomic analysis.</title>
        <authorList>
            <person name="Sheridan P.O."/>
            <person name="Walker A.W."/>
            <person name="Duncan S.H."/>
            <person name="Scott K.P."/>
            <person name="Toole P.W.O."/>
            <person name="Luis P."/>
            <person name="Flint H.J."/>
        </authorList>
    </citation>
    <scope>NUCLEOTIDE SEQUENCE [LARGE SCALE GENOMIC DNA]</scope>
    <source>
        <strain evidence="2">JK10</strain>
        <strain evidence="1">JK626</strain>
    </source>
</reference>
<evidence type="ECO:0000313" key="3">
    <source>
        <dbReference type="Proteomes" id="UP000224317"/>
    </source>
</evidence>
<evidence type="ECO:0000313" key="2">
    <source>
        <dbReference type="EMBL" id="PHU41068.1"/>
    </source>
</evidence>
<keyword evidence="3" id="KW-1185">Reference proteome</keyword>
<gene>
    <name evidence="2" type="ORF">CSX00_03745</name>
    <name evidence="1" type="ORF">CSX01_00160</name>
</gene>
<dbReference type="Proteomes" id="UP000225889">
    <property type="component" value="Unassembled WGS sequence"/>
</dbReference>
<accession>A0A2G3ECL0</accession>
<dbReference type="Proteomes" id="UP000224317">
    <property type="component" value="Unassembled WGS sequence"/>
</dbReference>
<dbReference type="AlphaFoldDB" id="A0A2G3ECL0"/>
<protein>
    <submittedName>
        <fullName evidence="2">Uncharacterized protein</fullName>
    </submittedName>
</protein>
<dbReference type="EMBL" id="PDYF01000001">
    <property type="protein sequence ID" value="PHU36648.1"/>
    <property type="molecule type" value="Genomic_DNA"/>
</dbReference>
<dbReference type="RefSeq" id="WP_090153197.1">
    <property type="nucleotide sequence ID" value="NZ_PDYF01000001.1"/>
</dbReference>
<evidence type="ECO:0000313" key="1">
    <source>
        <dbReference type="EMBL" id="PHU36648.1"/>
    </source>
</evidence>
<dbReference type="EMBL" id="PDYH01000010">
    <property type="protein sequence ID" value="PHU41068.1"/>
    <property type="molecule type" value="Genomic_DNA"/>
</dbReference>
<comment type="caution">
    <text evidence="2">The sequence shown here is derived from an EMBL/GenBank/DDBJ whole genome shotgun (WGS) entry which is preliminary data.</text>
</comment>
<reference evidence="2" key="2">
    <citation type="submission" date="2017-10" db="EMBL/GenBank/DDBJ databases">
        <authorList>
            <person name="Banno H."/>
            <person name="Chua N.-H."/>
        </authorList>
    </citation>
    <scope>NUCLEOTIDE SEQUENCE [LARGE SCALE GENOMIC DNA]</scope>
    <source>
        <strain evidence="2">JK10</strain>
        <strain evidence="1">JK626</strain>
    </source>
</reference>
<name>A0A2G3ECL0_9FIRM</name>
<proteinExistence type="predicted"/>
<organism evidence="2 3">
    <name type="scientific">Pseudobutyrivibrio ruminis</name>
    <dbReference type="NCBI Taxonomy" id="46206"/>
    <lineage>
        <taxon>Bacteria</taxon>
        <taxon>Bacillati</taxon>
        <taxon>Bacillota</taxon>
        <taxon>Clostridia</taxon>
        <taxon>Lachnospirales</taxon>
        <taxon>Lachnospiraceae</taxon>
        <taxon>Pseudobutyrivibrio</taxon>
    </lineage>
</organism>
<sequence>MKTSKPTKTELEINDYIMANKGISYYDVLIFAYDNDLDKWIDLLKHTKYKKALSDTLRDIQIELGMFTVRLDEQLKLCHEAEIRYYHRHSAKFAELYS</sequence>